<sequence>MATLLEPWLVKHPPEWLRPIWSFLSDMTSWFNWDALAAIGTVGALWFVIIQSTRAGRAGRAKAIGILTFLIGLVEAIEAVPIYDDSTDDDFRETSGGQIEIGLSIVRRAIAGIQTLSLNDAAAVGVVEWIMALPLALGDIETTLRNRRIEPASNVHSSIRYVWEATLHFRYERDKLLHGPLVRWTRTGARAVARLFRRRSAVKIIAFEHDAATRPSTEV</sequence>
<dbReference type="OrthoDB" id="9879085at2"/>
<accession>A0A2U0SI12</accession>
<dbReference type="RefSeq" id="WP_116470377.1">
    <property type="nucleotide sequence ID" value="NZ_QENQ01000001.1"/>
</dbReference>
<evidence type="ECO:0000256" key="1">
    <source>
        <dbReference type="SAM" id="Phobius"/>
    </source>
</evidence>
<gene>
    <name evidence="2" type="ORF">DD559_17965</name>
</gene>
<reference evidence="2 3" key="1">
    <citation type="submission" date="2018-05" db="EMBL/GenBank/DDBJ databases">
        <title>Description of Sphingomonas pokkalii sp nov, isolated from the rhizosphere of saline tolerant pokkali rice and its draft genome analysis.</title>
        <authorList>
            <person name="Menon R."/>
            <person name="Kumari S."/>
            <person name="Rameshkumar N."/>
        </authorList>
    </citation>
    <scope>NUCLEOTIDE SEQUENCE [LARGE SCALE GENOMIC DNA]</scope>
    <source>
        <strain evidence="2 3">L3B27</strain>
    </source>
</reference>
<keyword evidence="1" id="KW-0812">Transmembrane</keyword>
<dbReference type="EMBL" id="QENQ01000001">
    <property type="protein sequence ID" value="PVX30983.1"/>
    <property type="molecule type" value="Genomic_DNA"/>
</dbReference>
<dbReference type="Proteomes" id="UP000245890">
    <property type="component" value="Unassembled WGS sequence"/>
</dbReference>
<keyword evidence="3" id="KW-1185">Reference proteome</keyword>
<feature type="transmembrane region" description="Helical" evidence="1">
    <location>
        <begin position="30"/>
        <end position="49"/>
    </location>
</feature>
<protein>
    <submittedName>
        <fullName evidence="2">Uncharacterized protein</fullName>
    </submittedName>
</protein>
<organism evidence="2 3">
    <name type="scientific">Sphingomonas pokkalii</name>
    <dbReference type="NCBI Taxonomy" id="2175090"/>
    <lineage>
        <taxon>Bacteria</taxon>
        <taxon>Pseudomonadati</taxon>
        <taxon>Pseudomonadota</taxon>
        <taxon>Alphaproteobacteria</taxon>
        <taxon>Sphingomonadales</taxon>
        <taxon>Sphingomonadaceae</taxon>
        <taxon>Sphingomonas</taxon>
    </lineage>
</organism>
<keyword evidence="1" id="KW-1133">Transmembrane helix</keyword>
<evidence type="ECO:0000313" key="3">
    <source>
        <dbReference type="Proteomes" id="UP000245890"/>
    </source>
</evidence>
<evidence type="ECO:0000313" key="2">
    <source>
        <dbReference type="EMBL" id="PVX30983.1"/>
    </source>
</evidence>
<keyword evidence="1" id="KW-0472">Membrane</keyword>
<dbReference type="AlphaFoldDB" id="A0A2U0SI12"/>
<feature type="transmembrane region" description="Helical" evidence="1">
    <location>
        <begin position="61"/>
        <end position="83"/>
    </location>
</feature>
<proteinExistence type="predicted"/>
<comment type="caution">
    <text evidence="2">The sequence shown here is derived from an EMBL/GenBank/DDBJ whole genome shotgun (WGS) entry which is preliminary data.</text>
</comment>
<name>A0A2U0SI12_9SPHN</name>